<name>A0A455SXA0_9CHLR</name>
<sequence length="99" mass="10296">MGRVPVRVLGAAWGVRGAVLTGRSEGVPLPAQRRLSWRGGAIRAGGAALAIRCLRALHAGTEGSGGLSAPRCSGGDVRELRETSSVERPLFCRANVFCV</sequence>
<protein>
    <submittedName>
        <fullName evidence="1">Uncharacterized protein</fullName>
    </submittedName>
</protein>
<reference evidence="1" key="1">
    <citation type="submission" date="2018-12" db="EMBL/GenBank/DDBJ databases">
        <title>Novel natural products biosynthetic potential of the class Ktedonobacteria.</title>
        <authorList>
            <person name="Zheng Y."/>
            <person name="Saitou A."/>
            <person name="Wang C.M."/>
            <person name="Toyoda A."/>
            <person name="Minakuchi Y."/>
            <person name="Sekiguchi Y."/>
            <person name="Ueda K."/>
            <person name="Takano H."/>
            <person name="Sakai Y."/>
            <person name="Yokota A."/>
            <person name="Yabe S."/>
        </authorList>
    </citation>
    <scope>NUCLEOTIDE SEQUENCE</scope>
    <source>
        <strain evidence="1">COM3</strain>
    </source>
</reference>
<gene>
    <name evidence="1" type="ORF">KTC_65520</name>
</gene>
<dbReference type="AlphaFoldDB" id="A0A455SXA0"/>
<evidence type="ECO:0000313" key="1">
    <source>
        <dbReference type="EMBL" id="BBH91801.1"/>
    </source>
</evidence>
<proteinExistence type="predicted"/>
<organism evidence="1">
    <name type="scientific">Thermosporothrix sp. COM3</name>
    <dbReference type="NCBI Taxonomy" id="2490863"/>
    <lineage>
        <taxon>Bacteria</taxon>
        <taxon>Bacillati</taxon>
        <taxon>Chloroflexota</taxon>
        <taxon>Ktedonobacteria</taxon>
        <taxon>Ktedonobacterales</taxon>
        <taxon>Thermosporotrichaceae</taxon>
        <taxon>Thermosporothrix</taxon>
    </lineage>
</organism>
<dbReference type="EMBL" id="AP019376">
    <property type="protein sequence ID" value="BBH91801.1"/>
    <property type="molecule type" value="Genomic_DNA"/>
</dbReference>
<accession>A0A455SXA0</accession>